<keyword evidence="2" id="KW-1185">Reference proteome</keyword>
<evidence type="ECO:0000313" key="2">
    <source>
        <dbReference type="Proteomes" id="UP001320245"/>
    </source>
</evidence>
<proteinExistence type="predicted"/>
<accession>A0AAN9YH41</accession>
<evidence type="ECO:0000313" key="1">
    <source>
        <dbReference type="EMBL" id="KAK7742041.1"/>
    </source>
</evidence>
<dbReference type="AlphaFoldDB" id="A0AAN9YH41"/>
<protein>
    <submittedName>
        <fullName evidence="1">Uncharacterized protein</fullName>
    </submittedName>
</protein>
<reference evidence="1 2" key="1">
    <citation type="journal article" date="2023" name="PLoS ONE">
        <title>Cytospora paraplurivora sp. nov. isolated from orchards with fruit tree decline syndrome in Ontario, Canada.</title>
        <authorList>
            <person name="Ilyukhin E."/>
            <person name="Nguyen H.D.T."/>
            <person name="Castle A.J."/>
            <person name="Ellouze W."/>
        </authorList>
    </citation>
    <scope>NUCLEOTIDE SEQUENCE [LARGE SCALE GENOMIC DNA]</scope>
    <source>
        <strain evidence="1 2">FDS-564</strain>
    </source>
</reference>
<comment type="caution">
    <text evidence="1">The sequence shown here is derived from an EMBL/GenBank/DDBJ whole genome shotgun (WGS) entry which is preliminary data.</text>
</comment>
<dbReference type="Proteomes" id="UP001320245">
    <property type="component" value="Unassembled WGS sequence"/>
</dbReference>
<name>A0AAN9YH41_9PEZI</name>
<organism evidence="1 2">
    <name type="scientific">Cytospora paraplurivora</name>
    <dbReference type="NCBI Taxonomy" id="2898453"/>
    <lineage>
        <taxon>Eukaryota</taxon>
        <taxon>Fungi</taxon>
        <taxon>Dikarya</taxon>
        <taxon>Ascomycota</taxon>
        <taxon>Pezizomycotina</taxon>
        <taxon>Sordariomycetes</taxon>
        <taxon>Sordariomycetidae</taxon>
        <taxon>Diaporthales</taxon>
        <taxon>Cytosporaceae</taxon>
        <taxon>Cytospora</taxon>
    </lineage>
</organism>
<gene>
    <name evidence="1" type="ORF">SLS53_004627</name>
</gene>
<dbReference type="EMBL" id="JAJSPL020000016">
    <property type="protein sequence ID" value="KAK7742041.1"/>
    <property type="molecule type" value="Genomic_DNA"/>
</dbReference>
<sequence>MEPTQQLPLSPGGPTFDDFDHHTIFEKLINVERTHQLIHEATGRENERISDGDLSTTGPHADVEPARAQTHGLIATDESSKLTAGLSKLEEVRLALRRAFNARARPLIRNLNIMDLPDELLRQIFVLVRSTPRVDDRYYYHWDPFYSEYEKYSSDFKSIENARLSCRRFCNTSSHLLLTRIDVHLNLSSLAHLDEVSRHPIISKGIRSLRVIASYHGSQMVHDISLFASKCIPLFRSRQSPWEPGTEARFDSEEQLKKLMNKARDFVPAWTSFVNTHQEPNDAKGRHAMEALRQGHARYRQLHREQELLVEDGALSQTISAAAARMPKMDRLLITDHHYMKPPLRKKKQDSAWKEKLETPGLWIAEEMAVPAVWQDELLGNSHPPTSLLYELPLAFYRAGTSLTHVNIRISPPLSFCLDLDKEQSSELKLAMENLKYFSFTCHYQHSRYKMPRRDPQDTKNLMDYLAIFLDSQKVERLNCGLSVAVVRKDLDDVEVIGSTFSRLRWSSPRLRCLSLSGLHIHLHELLKVIDRLEPKVTLRLNEIDLLSGTWTEALDAIRMKCAGSLDSQISRISSEDIMVLAREVWTDEEWEDMIEPPYDDDDIDQMNEVTRYITGLRPDNPLRPRGKKDTTE</sequence>